<sequence precursor="true">MHRLKDIWKKILIFFLFFIFLIILQIRNPEIRGPFRGILGNILNPFVYYSYKVYDGISSLFDNYIYLVNAKKENEALKLKLSELNIQNRILNEKLHEYEQLRKILKFKDNYQVELLAASVVGKHIDGYSKYIFINVGQIDGIQINDSVANEMGLIGKIVEVMNNRSKVLLITDPNNKVSVMNLRTRTTGIMSGDGSGGLVVEFYDKLDKVYKGDIFITSGLGGLYIKGIAVGKVYAYSNNPSDIFQRVYLKPLVNFNSIENLLVIKSKND</sequence>
<dbReference type="PANTHER" id="PTHR34138">
    <property type="entry name" value="CELL SHAPE-DETERMINING PROTEIN MREC"/>
    <property type="match status" value="1"/>
</dbReference>
<evidence type="ECO:0000256" key="6">
    <source>
        <dbReference type="SAM" id="Coils"/>
    </source>
</evidence>
<keyword evidence="7" id="KW-1133">Transmembrane helix</keyword>
<dbReference type="HOGENOM" id="CLU_042663_1_2_0"/>
<name>E4TEF0_CALNY</name>
<feature type="transmembrane region" description="Helical" evidence="7">
    <location>
        <begin position="7"/>
        <end position="26"/>
    </location>
</feature>
<dbReference type="PIRSF" id="PIRSF038471">
    <property type="entry name" value="MreC"/>
    <property type="match status" value="1"/>
</dbReference>
<reference evidence="9 10" key="2">
    <citation type="journal article" date="2011" name="Stand. Genomic Sci.">
        <title>Complete genome sequence of Calditerrivibrio nitroreducens type strain (Yu37-1).</title>
        <authorList>
            <person name="Pitluck S."/>
            <person name="Sikorski J."/>
            <person name="Zeytun A."/>
            <person name="Lapidus A."/>
            <person name="Nolan M."/>
            <person name="Lucas S."/>
            <person name="Hammon N."/>
            <person name="Deshpande S."/>
            <person name="Cheng J.F."/>
            <person name="Tapia R."/>
            <person name="Han C."/>
            <person name="Goodwin L."/>
            <person name="Liolios K."/>
            <person name="Pagani I."/>
            <person name="Ivanova N."/>
            <person name="Mavromatis K."/>
            <person name="Pati A."/>
            <person name="Chen A."/>
            <person name="Palaniappan K."/>
            <person name="Hauser L."/>
            <person name="Chang Y.J."/>
            <person name="Jeffries C.D."/>
            <person name="Detter J.C."/>
            <person name="Brambilla E."/>
            <person name="Djao O.D."/>
            <person name="Rohde M."/>
            <person name="Spring S."/>
            <person name="Goker M."/>
            <person name="Woyke T."/>
            <person name="Bristow J."/>
            <person name="Eisen J.A."/>
            <person name="Markowitz V."/>
            <person name="Hugenholtz P."/>
            <person name="Kyrpides N.C."/>
            <person name="Klenk H.P."/>
            <person name="Land M."/>
        </authorList>
    </citation>
    <scope>NUCLEOTIDE SEQUENCE [LARGE SCALE GENOMIC DNA]</scope>
    <source>
        <strain evidence="10">DSM 19672 / NBRC 101217 / Yu37-1</strain>
    </source>
</reference>
<dbReference type="eggNOG" id="COG1792">
    <property type="taxonomic scope" value="Bacteria"/>
</dbReference>
<evidence type="ECO:0000259" key="8">
    <source>
        <dbReference type="Pfam" id="PF04085"/>
    </source>
</evidence>
<evidence type="ECO:0000313" key="9">
    <source>
        <dbReference type="EMBL" id="ADR18276.1"/>
    </source>
</evidence>
<dbReference type="OrthoDB" id="9792313at2"/>
<dbReference type="InterPro" id="IPR042177">
    <property type="entry name" value="Cell/Rod_1"/>
</dbReference>
<dbReference type="Pfam" id="PF04085">
    <property type="entry name" value="MreC"/>
    <property type="match status" value="1"/>
</dbReference>
<dbReference type="GO" id="GO:0008360">
    <property type="term" value="P:regulation of cell shape"/>
    <property type="evidence" value="ECO:0007669"/>
    <property type="project" value="UniProtKB-KW"/>
</dbReference>
<evidence type="ECO:0000256" key="7">
    <source>
        <dbReference type="SAM" id="Phobius"/>
    </source>
</evidence>
<gene>
    <name evidence="9" type="ordered locus">Calni_0363</name>
</gene>
<comment type="similarity">
    <text evidence="1 5">Belongs to the MreC family.</text>
</comment>
<keyword evidence="10" id="KW-1185">Reference proteome</keyword>
<keyword evidence="3 5" id="KW-0133">Cell shape</keyword>
<evidence type="ECO:0000256" key="5">
    <source>
        <dbReference type="PIRNR" id="PIRNR038471"/>
    </source>
</evidence>
<comment type="function">
    <text evidence="5">Involved in formation and maintenance of cell shape.</text>
</comment>
<evidence type="ECO:0000256" key="4">
    <source>
        <dbReference type="ARBA" id="ARBA00032089"/>
    </source>
</evidence>
<dbReference type="RefSeq" id="WP_013450492.1">
    <property type="nucleotide sequence ID" value="NC_014758.1"/>
</dbReference>
<dbReference type="Gene3D" id="2.40.10.340">
    <property type="entry name" value="Rod shape-determining protein MreC, domain 1"/>
    <property type="match status" value="1"/>
</dbReference>
<dbReference type="Proteomes" id="UP000007039">
    <property type="component" value="Chromosome"/>
</dbReference>
<dbReference type="NCBIfam" id="TIGR00219">
    <property type="entry name" value="mreC"/>
    <property type="match status" value="1"/>
</dbReference>
<dbReference type="PANTHER" id="PTHR34138:SF1">
    <property type="entry name" value="CELL SHAPE-DETERMINING PROTEIN MREC"/>
    <property type="match status" value="1"/>
</dbReference>
<feature type="coiled-coil region" evidence="6">
    <location>
        <begin position="67"/>
        <end position="101"/>
    </location>
</feature>
<dbReference type="STRING" id="768670.Calni_0363"/>
<evidence type="ECO:0000313" key="10">
    <source>
        <dbReference type="Proteomes" id="UP000007039"/>
    </source>
</evidence>
<accession>E4TEF0</accession>
<protein>
    <recommendedName>
        <fullName evidence="2 5">Cell shape-determining protein MreC</fullName>
    </recommendedName>
    <alternativeName>
        <fullName evidence="4 5">Cell shape protein MreC</fullName>
    </alternativeName>
</protein>
<dbReference type="InterPro" id="IPR042175">
    <property type="entry name" value="Cell/Rod_MreC_2"/>
</dbReference>
<evidence type="ECO:0000256" key="3">
    <source>
        <dbReference type="ARBA" id="ARBA00022960"/>
    </source>
</evidence>
<evidence type="ECO:0000256" key="1">
    <source>
        <dbReference type="ARBA" id="ARBA00009369"/>
    </source>
</evidence>
<organism evidence="9 10">
    <name type="scientific">Calditerrivibrio nitroreducens (strain DSM 19672 / NBRC 101217 / Yu37-1)</name>
    <dbReference type="NCBI Taxonomy" id="768670"/>
    <lineage>
        <taxon>Bacteria</taxon>
        <taxon>Pseudomonadati</taxon>
        <taxon>Deferribacterota</taxon>
        <taxon>Deferribacteres</taxon>
        <taxon>Deferribacterales</taxon>
        <taxon>Calditerrivibrionaceae</taxon>
    </lineage>
</organism>
<feature type="domain" description="Rod shape-determining protein MreC beta-barrel core" evidence="8">
    <location>
        <begin position="120"/>
        <end position="266"/>
    </location>
</feature>
<dbReference type="KEGG" id="cni:Calni_0363"/>
<dbReference type="Gene3D" id="2.40.10.350">
    <property type="entry name" value="Rod shape-determining protein MreC, domain 2"/>
    <property type="match status" value="1"/>
</dbReference>
<keyword evidence="7" id="KW-0812">Transmembrane</keyword>
<proteinExistence type="inferred from homology"/>
<dbReference type="GO" id="GO:0005886">
    <property type="term" value="C:plasma membrane"/>
    <property type="evidence" value="ECO:0007669"/>
    <property type="project" value="TreeGrafter"/>
</dbReference>
<evidence type="ECO:0000256" key="2">
    <source>
        <dbReference type="ARBA" id="ARBA00013855"/>
    </source>
</evidence>
<dbReference type="InterPro" id="IPR007221">
    <property type="entry name" value="MreC"/>
</dbReference>
<dbReference type="InterPro" id="IPR055342">
    <property type="entry name" value="MreC_beta-barrel_core"/>
</dbReference>
<reference key="1">
    <citation type="submission" date="2010-11" db="EMBL/GenBank/DDBJ databases">
        <title>The complete genome of chromosome of Calditerrivibrio nitroreducens DSM 19672.</title>
        <authorList>
            <consortium name="US DOE Joint Genome Institute (JGI-PGF)"/>
            <person name="Lucas S."/>
            <person name="Copeland A."/>
            <person name="Lapidus A."/>
            <person name="Bruce D."/>
            <person name="Goodwin L."/>
            <person name="Pitluck S."/>
            <person name="Kyrpides N."/>
            <person name="Mavromatis K."/>
            <person name="Ivanova N."/>
            <person name="Mikhailova N."/>
            <person name="Zeytun A."/>
            <person name="Brettin T."/>
            <person name="Detter J.C."/>
            <person name="Tapia R."/>
            <person name="Han C."/>
            <person name="Land M."/>
            <person name="Hauser L."/>
            <person name="Markowitz V."/>
            <person name="Cheng J.-F."/>
            <person name="Hugenholtz P."/>
            <person name="Woyke T."/>
            <person name="Wu D."/>
            <person name="Spring S."/>
            <person name="Schroeder M."/>
            <person name="Brambilla E."/>
            <person name="Klenk H.-P."/>
            <person name="Eisen J.A."/>
        </authorList>
    </citation>
    <scope>NUCLEOTIDE SEQUENCE [LARGE SCALE GENOMIC DNA]</scope>
    <source>
        <strain>DSM 19672</strain>
    </source>
</reference>
<dbReference type="AlphaFoldDB" id="E4TEF0"/>
<keyword evidence="6" id="KW-0175">Coiled coil</keyword>
<keyword evidence="7" id="KW-0472">Membrane</keyword>
<dbReference type="EMBL" id="CP002347">
    <property type="protein sequence ID" value="ADR18276.1"/>
    <property type="molecule type" value="Genomic_DNA"/>
</dbReference>